<keyword evidence="1" id="KW-1133">Transmembrane helix</keyword>
<name>A0A077ZLJ9_TRITR</name>
<dbReference type="AlphaFoldDB" id="A0A077ZLJ9"/>
<feature type="transmembrane region" description="Helical" evidence="1">
    <location>
        <begin position="96"/>
        <end position="117"/>
    </location>
</feature>
<proteinExistence type="predicted"/>
<protein>
    <submittedName>
        <fullName evidence="2">Uncharacterized protein</fullName>
    </submittedName>
</protein>
<accession>A0A077ZLJ9</accession>
<gene>
    <name evidence="2" type="ORF">TTRE_0000960801</name>
</gene>
<evidence type="ECO:0000313" key="3">
    <source>
        <dbReference type="Proteomes" id="UP000030665"/>
    </source>
</evidence>
<keyword evidence="3" id="KW-1185">Reference proteome</keyword>
<dbReference type="EMBL" id="HG808065">
    <property type="protein sequence ID" value="CDW61172.1"/>
    <property type="molecule type" value="Genomic_DNA"/>
</dbReference>
<evidence type="ECO:0000313" key="2">
    <source>
        <dbReference type="EMBL" id="CDW61172.1"/>
    </source>
</evidence>
<reference evidence="2" key="2">
    <citation type="submission" date="2014-03" db="EMBL/GenBank/DDBJ databases">
        <title>The whipworm genome and dual-species transcriptomics of an intimate host-pathogen interaction.</title>
        <authorList>
            <person name="Foth B.J."/>
            <person name="Tsai I.J."/>
            <person name="Reid A.J."/>
            <person name="Bancroft A.J."/>
            <person name="Nichol S."/>
            <person name="Tracey A."/>
            <person name="Holroyd N."/>
            <person name="Cotton J.A."/>
            <person name="Stanley E.J."/>
            <person name="Zarowiecki M."/>
            <person name="Liu J.Z."/>
            <person name="Huckvale T."/>
            <person name="Cooper P.J."/>
            <person name="Grencis R.K."/>
            <person name="Berriman M."/>
        </authorList>
    </citation>
    <scope>NUCLEOTIDE SEQUENCE [LARGE SCALE GENOMIC DNA]</scope>
</reference>
<organism evidence="2 3">
    <name type="scientific">Trichuris trichiura</name>
    <name type="common">Whipworm</name>
    <name type="synonym">Trichocephalus trichiurus</name>
    <dbReference type="NCBI Taxonomy" id="36087"/>
    <lineage>
        <taxon>Eukaryota</taxon>
        <taxon>Metazoa</taxon>
        <taxon>Ecdysozoa</taxon>
        <taxon>Nematoda</taxon>
        <taxon>Enoplea</taxon>
        <taxon>Dorylaimia</taxon>
        <taxon>Trichinellida</taxon>
        <taxon>Trichuridae</taxon>
        <taxon>Trichuris</taxon>
    </lineage>
</organism>
<dbReference type="Proteomes" id="UP000030665">
    <property type="component" value="Unassembled WGS sequence"/>
</dbReference>
<keyword evidence="1" id="KW-0472">Membrane</keyword>
<evidence type="ECO:0000256" key="1">
    <source>
        <dbReference type="SAM" id="Phobius"/>
    </source>
</evidence>
<sequence>MTNGVPLGTAKDVVYRVTSSDPSKTLELDDGTVLKGVVRLENIEGAVFGEKGYLLGDRCAWVKDIVPIPLTPEILEKNGWKKEINGGVGMGNEDDMMLGLILGVLIFLTIVVSAIAIKIGV</sequence>
<reference evidence="2" key="1">
    <citation type="submission" date="2014-01" db="EMBL/GenBank/DDBJ databases">
        <authorList>
            <person name="Aslett M."/>
        </authorList>
    </citation>
    <scope>NUCLEOTIDE SEQUENCE</scope>
</reference>
<keyword evidence="1" id="KW-0812">Transmembrane</keyword>